<feature type="domain" description="Superoxide dismutase copper/zinc binding" evidence="5">
    <location>
        <begin position="49"/>
        <end position="182"/>
    </location>
</feature>
<comment type="cofactor">
    <cofactor evidence="2">
        <name>Zn(2+)</name>
        <dbReference type="ChEBI" id="CHEBI:29105"/>
    </cofactor>
    <text evidence="2">Binds 1 zinc ion per subunit.</text>
</comment>
<feature type="region of interest" description="Disordered" evidence="3">
    <location>
        <begin position="95"/>
        <end position="115"/>
    </location>
</feature>
<comment type="cofactor">
    <cofactor evidence="2">
        <name>Cu cation</name>
        <dbReference type="ChEBI" id="CHEBI:23378"/>
    </cofactor>
    <text evidence="2">Binds 1 copper ion per subunit.</text>
</comment>
<keyword evidence="2" id="KW-0560">Oxidoreductase</keyword>
<evidence type="ECO:0000256" key="2">
    <source>
        <dbReference type="RuleBase" id="RU000393"/>
    </source>
</evidence>
<gene>
    <name evidence="6" type="ORF">ABS361_13160</name>
</gene>
<keyword evidence="2" id="KW-0862">Zinc</keyword>
<evidence type="ECO:0000256" key="3">
    <source>
        <dbReference type="SAM" id="MobiDB-lite"/>
    </source>
</evidence>
<dbReference type="AlphaFoldDB" id="A0AAU7X5T0"/>
<evidence type="ECO:0000259" key="5">
    <source>
        <dbReference type="Pfam" id="PF00080"/>
    </source>
</evidence>
<dbReference type="InterPro" id="IPR018152">
    <property type="entry name" value="SOD_Cu/Zn_BS"/>
</dbReference>
<feature type="signal peptide" evidence="4">
    <location>
        <begin position="1"/>
        <end position="31"/>
    </location>
</feature>
<dbReference type="PROSITE" id="PS00332">
    <property type="entry name" value="SOD_CU_ZN_2"/>
    <property type="match status" value="1"/>
</dbReference>
<dbReference type="PANTHER" id="PTHR10003">
    <property type="entry name" value="SUPEROXIDE DISMUTASE CU-ZN -RELATED"/>
    <property type="match status" value="1"/>
</dbReference>
<dbReference type="RefSeq" id="WP_407048154.1">
    <property type="nucleotide sequence ID" value="NZ_CP158568.1"/>
</dbReference>
<dbReference type="InterPro" id="IPR001424">
    <property type="entry name" value="SOD_Cu_Zn_dom"/>
</dbReference>
<dbReference type="EC" id="1.15.1.1" evidence="2"/>
<dbReference type="CDD" id="cd00305">
    <property type="entry name" value="Cu-Zn_Superoxide_Dismutase"/>
    <property type="match status" value="1"/>
</dbReference>
<comment type="similarity">
    <text evidence="1 2">Belongs to the Cu-Zn superoxide dismutase family.</text>
</comment>
<keyword evidence="4" id="KW-0732">Signal</keyword>
<organism evidence="6">
    <name type="scientific">Methyloraptor flagellatus</name>
    <dbReference type="NCBI Taxonomy" id="3162530"/>
    <lineage>
        <taxon>Bacteria</taxon>
        <taxon>Pseudomonadati</taxon>
        <taxon>Pseudomonadota</taxon>
        <taxon>Alphaproteobacteria</taxon>
        <taxon>Hyphomicrobiales</taxon>
        <taxon>Ancalomicrobiaceae</taxon>
        <taxon>Methyloraptor</taxon>
    </lineage>
</organism>
<dbReference type="KEGG" id="mflg:ABS361_13160"/>
<dbReference type="Pfam" id="PF00080">
    <property type="entry name" value="Sod_Cu"/>
    <property type="match status" value="1"/>
</dbReference>
<protein>
    <recommendedName>
        <fullName evidence="2">Superoxide dismutase [Cu-Zn]</fullName>
        <ecNumber evidence="2">1.15.1.1</ecNumber>
    </recommendedName>
</protein>
<reference evidence="6" key="1">
    <citation type="submission" date="2024-06" db="EMBL/GenBank/DDBJ databases">
        <title>Methylostella associata gen. nov., sp. nov., a novel Ancalomicrobiaceae-affiliated facultatively methylotrophic bacteria that feed on methanotrophs of the genus Methylococcus.</title>
        <authorList>
            <person name="Saltykova V."/>
            <person name="Danilova O.V."/>
            <person name="Oshkin I.Y."/>
            <person name="Belova S.E."/>
            <person name="Pimenov N.V."/>
            <person name="Dedysh S.N."/>
        </authorList>
    </citation>
    <scope>NUCLEOTIDE SEQUENCE</scope>
    <source>
        <strain evidence="6">S20</strain>
    </source>
</reference>
<name>A0AAU7X5T0_9HYPH</name>
<dbReference type="GO" id="GO:0005507">
    <property type="term" value="F:copper ion binding"/>
    <property type="evidence" value="ECO:0007669"/>
    <property type="project" value="InterPro"/>
</dbReference>
<dbReference type="InterPro" id="IPR024134">
    <property type="entry name" value="SOD_Cu/Zn_/chaperone"/>
</dbReference>
<dbReference type="SUPFAM" id="SSF49329">
    <property type="entry name" value="Cu,Zn superoxide dismutase-like"/>
    <property type="match status" value="1"/>
</dbReference>
<comment type="function">
    <text evidence="2">Destroys radicals which are normally produced within the cells and which are toxic to biological systems.</text>
</comment>
<comment type="catalytic activity">
    <reaction evidence="2">
        <text>2 superoxide + 2 H(+) = H2O2 + O2</text>
        <dbReference type="Rhea" id="RHEA:20696"/>
        <dbReference type="ChEBI" id="CHEBI:15378"/>
        <dbReference type="ChEBI" id="CHEBI:15379"/>
        <dbReference type="ChEBI" id="CHEBI:16240"/>
        <dbReference type="ChEBI" id="CHEBI:18421"/>
        <dbReference type="EC" id="1.15.1.1"/>
    </reaction>
</comment>
<proteinExistence type="inferred from homology"/>
<feature type="compositionally biased region" description="Basic and acidic residues" evidence="3">
    <location>
        <begin position="95"/>
        <end position="108"/>
    </location>
</feature>
<evidence type="ECO:0000256" key="1">
    <source>
        <dbReference type="ARBA" id="ARBA00010457"/>
    </source>
</evidence>
<keyword evidence="2" id="KW-0479">Metal-binding</keyword>
<evidence type="ECO:0000256" key="4">
    <source>
        <dbReference type="SAM" id="SignalP"/>
    </source>
</evidence>
<sequence length="183" mass="18032">MTSVAFTRTALGAALLVTMLAGSGTVAPARAADDAVTTEFQSTAGKTIGKATLKQLPTGLLIDIAIAPGSLTPGKHGLHLHAVGDCSDAADAFKKAGGHADHSGREHGLANPKGPHMGDLPNLVVAADGSAGAEFLTSLIALRGAHGLIGETGGSIIIHAGPDDHMSQPIGGAGGRVACAVVK</sequence>
<dbReference type="GO" id="GO:0004784">
    <property type="term" value="F:superoxide dismutase activity"/>
    <property type="evidence" value="ECO:0007669"/>
    <property type="project" value="UniProtKB-EC"/>
</dbReference>
<dbReference type="InterPro" id="IPR036423">
    <property type="entry name" value="SOD-like_Cu/Zn_dom_sf"/>
</dbReference>
<dbReference type="EMBL" id="CP158568">
    <property type="protein sequence ID" value="XBY43052.1"/>
    <property type="molecule type" value="Genomic_DNA"/>
</dbReference>
<feature type="chain" id="PRO_5043761820" description="Superoxide dismutase [Cu-Zn]" evidence="4">
    <location>
        <begin position="32"/>
        <end position="183"/>
    </location>
</feature>
<dbReference type="Gene3D" id="2.60.40.200">
    <property type="entry name" value="Superoxide dismutase, copper/zinc binding domain"/>
    <property type="match status" value="1"/>
</dbReference>
<keyword evidence="2" id="KW-0186">Copper</keyword>
<evidence type="ECO:0000313" key="6">
    <source>
        <dbReference type="EMBL" id="XBY43052.1"/>
    </source>
</evidence>
<accession>A0AAU7X5T0</accession>